<gene>
    <name evidence="2" type="ORF">H8S64_07410</name>
</gene>
<accession>A0ABR7D018</accession>
<dbReference type="PANTHER" id="PTHR42852:SF13">
    <property type="entry name" value="PROTEIN DIPZ"/>
    <property type="match status" value="1"/>
</dbReference>
<dbReference type="InterPro" id="IPR036249">
    <property type="entry name" value="Thioredoxin-like_sf"/>
</dbReference>
<dbReference type="Pfam" id="PF08534">
    <property type="entry name" value="Redoxin"/>
    <property type="match status" value="1"/>
</dbReference>
<protein>
    <submittedName>
        <fullName evidence="2">TlpA family protein disulfide reductase</fullName>
    </submittedName>
</protein>
<dbReference type="EMBL" id="JACOOH010000003">
    <property type="protein sequence ID" value="MBC5620920.1"/>
    <property type="molecule type" value="Genomic_DNA"/>
</dbReference>
<dbReference type="RefSeq" id="WP_186975578.1">
    <property type="nucleotide sequence ID" value="NZ_JACOOH010000003.1"/>
</dbReference>
<keyword evidence="3" id="KW-1185">Reference proteome</keyword>
<dbReference type="InterPro" id="IPR013766">
    <property type="entry name" value="Thioredoxin_domain"/>
</dbReference>
<dbReference type="Proteomes" id="UP000646484">
    <property type="component" value="Unassembled WGS sequence"/>
</dbReference>
<proteinExistence type="predicted"/>
<organism evidence="2 3">
    <name type="scientific">Butyricimonas hominis</name>
    <dbReference type="NCBI Taxonomy" id="2763032"/>
    <lineage>
        <taxon>Bacteria</taxon>
        <taxon>Pseudomonadati</taxon>
        <taxon>Bacteroidota</taxon>
        <taxon>Bacteroidia</taxon>
        <taxon>Bacteroidales</taxon>
        <taxon>Odoribacteraceae</taxon>
        <taxon>Butyricimonas</taxon>
    </lineage>
</organism>
<evidence type="ECO:0000313" key="3">
    <source>
        <dbReference type="Proteomes" id="UP000646484"/>
    </source>
</evidence>
<dbReference type="PANTHER" id="PTHR42852">
    <property type="entry name" value="THIOL:DISULFIDE INTERCHANGE PROTEIN DSBE"/>
    <property type="match status" value="1"/>
</dbReference>
<sequence>MEKCMKPILLGIVGVLCALISVAQDAKVVFKSHPVFQRYPAELIKETRYNMVRSERVAPGDSITFLLRVTDPEGEYYRLYDWGALNVFVKPGSTIVIDYNDRERTKTKFSGDLAAENAWLNQSWFLSYQMLYPKLLTPQTTYKEYERRVFSNADSLKRVVKSIFLSKKFVEDCQCRIDFMVISTLLNYYQFSAQSMQRELSAADFESWNRDFKLAFSKVFLKKARHICKLYKEQEVLQYWQTSQALMNVVHNIEPGFAGQIGYSLFEEEYALMQVLNDVTRLYSPELLDFPGKVKDSVILDIVNEHIKDKRDLLTGVEAMDFEFKDMDGNACKLSDYKGMPIFIDVWATWCNPCKALAPVFHGLAREYKEKNIKFISVSIDKKAAPWMNYLNGHPRVENVLELHSGNKKFQEAYKISGIPRFILIDKNFKIRMAFAYRPGMKALNSLLDLVCVE</sequence>
<reference evidence="2 3" key="1">
    <citation type="submission" date="2020-08" db="EMBL/GenBank/DDBJ databases">
        <title>Genome public.</title>
        <authorList>
            <person name="Liu C."/>
            <person name="Sun Q."/>
        </authorList>
    </citation>
    <scope>NUCLEOTIDE SEQUENCE [LARGE SCALE GENOMIC DNA]</scope>
    <source>
        <strain evidence="2 3">NSJ-56</strain>
    </source>
</reference>
<dbReference type="InterPro" id="IPR050553">
    <property type="entry name" value="Thioredoxin_ResA/DsbE_sf"/>
</dbReference>
<evidence type="ECO:0000259" key="1">
    <source>
        <dbReference type="PROSITE" id="PS51352"/>
    </source>
</evidence>
<dbReference type="SUPFAM" id="SSF52833">
    <property type="entry name" value="Thioredoxin-like"/>
    <property type="match status" value="1"/>
</dbReference>
<name>A0ABR7D018_9BACT</name>
<dbReference type="PROSITE" id="PS51352">
    <property type="entry name" value="THIOREDOXIN_2"/>
    <property type="match status" value="1"/>
</dbReference>
<comment type="caution">
    <text evidence="2">The sequence shown here is derived from an EMBL/GenBank/DDBJ whole genome shotgun (WGS) entry which is preliminary data.</text>
</comment>
<feature type="domain" description="Thioredoxin" evidence="1">
    <location>
        <begin position="313"/>
        <end position="454"/>
    </location>
</feature>
<dbReference type="InterPro" id="IPR013740">
    <property type="entry name" value="Redoxin"/>
</dbReference>
<dbReference type="Gene3D" id="3.40.30.10">
    <property type="entry name" value="Glutaredoxin"/>
    <property type="match status" value="1"/>
</dbReference>
<evidence type="ECO:0000313" key="2">
    <source>
        <dbReference type="EMBL" id="MBC5620920.1"/>
    </source>
</evidence>
<dbReference type="CDD" id="cd02966">
    <property type="entry name" value="TlpA_like_family"/>
    <property type="match status" value="1"/>
</dbReference>